<sequence length="317" mass="34624">MALFFRPPLPPPAPNSFVPPDVDTINYFERTVIRPLQINLRVDNLNTNNNPTTPQPSSQPAADVIPTLVAMEANITNLQVETLASLKSYADAAKVSAPITPPPPPPPSKPPQPKPPLKRNLLPQAVIQTKGKTDPKSLPSFVDLVTTLNKSLHEHPKHLHVRVVGVKWTAASNLVVRAQAPSPSALVNALKAVQASITSNLLIIKDIIPNTRWSRVTLSHVFTGKEPDSPAYSPEALHEELSTHNPNYTSLIIRQYPSWIRNPKNFTNGQTSSISFAFEDPDGTCAQRLIGTSLTAFGNLRCTLKAWVSPKKTAQKP</sequence>
<dbReference type="AlphaFoldDB" id="A0A9P6L1P4"/>
<comment type="caution">
    <text evidence="2">The sequence shown here is derived from an EMBL/GenBank/DDBJ whole genome shotgun (WGS) entry which is preliminary data.</text>
</comment>
<feature type="compositionally biased region" description="Pro residues" evidence="1">
    <location>
        <begin position="99"/>
        <end position="115"/>
    </location>
</feature>
<feature type="region of interest" description="Disordered" evidence="1">
    <location>
        <begin position="95"/>
        <end position="119"/>
    </location>
</feature>
<dbReference type="OrthoDB" id="3270591at2759"/>
<accession>A0A9P6L1P4</accession>
<dbReference type="EMBL" id="WIUZ02000022">
    <property type="protein sequence ID" value="KAF9778680.1"/>
    <property type="molecule type" value="Genomic_DNA"/>
</dbReference>
<evidence type="ECO:0000256" key="1">
    <source>
        <dbReference type="SAM" id="MobiDB-lite"/>
    </source>
</evidence>
<organism evidence="2 3">
    <name type="scientific">Thelephora terrestris</name>
    <dbReference type="NCBI Taxonomy" id="56493"/>
    <lineage>
        <taxon>Eukaryota</taxon>
        <taxon>Fungi</taxon>
        <taxon>Dikarya</taxon>
        <taxon>Basidiomycota</taxon>
        <taxon>Agaricomycotina</taxon>
        <taxon>Agaricomycetes</taxon>
        <taxon>Thelephorales</taxon>
        <taxon>Thelephoraceae</taxon>
        <taxon>Thelephora</taxon>
    </lineage>
</organism>
<proteinExistence type="predicted"/>
<gene>
    <name evidence="2" type="ORF">BJ322DRAFT_1114021</name>
</gene>
<reference evidence="2" key="1">
    <citation type="journal article" date="2020" name="Nat. Commun.">
        <title>Large-scale genome sequencing of mycorrhizal fungi provides insights into the early evolution of symbiotic traits.</title>
        <authorList>
            <person name="Miyauchi S."/>
            <person name="Kiss E."/>
            <person name="Kuo A."/>
            <person name="Drula E."/>
            <person name="Kohler A."/>
            <person name="Sanchez-Garcia M."/>
            <person name="Morin E."/>
            <person name="Andreopoulos B."/>
            <person name="Barry K.W."/>
            <person name="Bonito G."/>
            <person name="Buee M."/>
            <person name="Carver A."/>
            <person name="Chen C."/>
            <person name="Cichocki N."/>
            <person name="Clum A."/>
            <person name="Culley D."/>
            <person name="Crous P.W."/>
            <person name="Fauchery L."/>
            <person name="Girlanda M."/>
            <person name="Hayes R.D."/>
            <person name="Keri Z."/>
            <person name="LaButti K."/>
            <person name="Lipzen A."/>
            <person name="Lombard V."/>
            <person name="Magnuson J."/>
            <person name="Maillard F."/>
            <person name="Murat C."/>
            <person name="Nolan M."/>
            <person name="Ohm R.A."/>
            <person name="Pangilinan J."/>
            <person name="Pereira M.F."/>
            <person name="Perotto S."/>
            <person name="Peter M."/>
            <person name="Pfister S."/>
            <person name="Riley R."/>
            <person name="Sitrit Y."/>
            <person name="Stielow J.B."/>
            <person name="Szollosi G."/>
            <person name="Zifcakova L."/>
            <person name="Stursova M."/>
            <person name="Spatafora J.W."/>
            <person name="Tedersoo L."/>
            <person name="Vaario L.M."/>
            <person name="Yamada A."/>
            <person name="Yan M."/>
            <person name="Wang P."/>
            <person name="Xu J."/>
            <person name="Bruns T."/>
            <person name="Baldrian P."/>
            <person name="Vilgalys R."/>
            <person name="Dunand C."/>
            <person name="Henrissat B."/>
            <person name="Grigoriev I.V."/>
            <person name="Hibbett D."/>
            <person name="Nagy L.G."/>
            <person name="Martin F.M."/>
        </authorList>
    </citation>
    <scope>NUCLEOTIDE SEQUENCE</scope>
    <source>
        <strain evidence="2">UH-Tt-Lm1</strain>
    </source>
</reference>
<evidence type="ECO:0000313" key="3">
    <source>
        <dbReference type="Proteomes" id="UP000736335"/>
    </source>
</evidence>
<reference evidence="2" key="2">
    <citation type="submission" date="2020-11" db="EMBL/GenBank/DDBJ databases">
        <authorList>
            <consortium name="DOE Joint Genome Institute"/>
            <person name="Kuo A."/>
            <person name="Miyauchi S."/>
            <person name="Kiss E."/>
            <person name="Drula E."/>
            <person name="Kohler A."/>
            <person name="Sanchez-Garcia M."/>
            <person name="Andreopoulos B."/>
            <person name="Barry K.W."/>
            <person name="Bonito G."/>
            <person name="Buee M."/>
            <person name="Carver A."/>
            <person name="Chen C."/>
            <person name="Cichocki N."/>
            <person name="Clum A."/>
            <person name="Culley D."/>
            <person name="Crous P.W."/>
            <person name="Fauchery L."/>
            <person name="Girlanda M."/>
            <person name="Hayes R."/>
            <person name="Keri Z."/>
            <person name="Labutti K."/>
            <person name="Lipzen A."/>
            <person name="Lombard V."/>
            <person name="Magnuson J."/>
            <person name="Maillard F."/>
            <person name="Morin E."/>
            <person name="Murat C."/>
            <person name="Nolan M."/>
            <person name="Ohm R."/>
            <person name="Pangilinan J."/>
            <person name="Pereira M."/>
            <person name="Perotto S."/>
            <person name="Peter M."/>
            <person name="Riley R."/>
            <person name="Sitrit Y."/>
            <person name="Stielow B."/>
            <person name="Szollosi G."/>
            <person name="Zifcakova L."/>
            <person name="Stursova M."/>
            <person name="Spatafora J.W."/>
            <person name="Tedersoo L."/>
            <person name="Vaario L.-M."/>
            <person name="Yamada A."/>
            <person name="Yan M."/>
            <person name="Wang P."/>
            <person name="Xu J."/>
            <person name="Bruns T."/>
            <person name="Baldrian P."/>
            <person name="Vilgalys R."/>
            <person name="Henrissat B."/>
            <person name="Grigoriev I.V."/>
            <person name="Hibbett D."/>
            <person name="Nagy L.G."/>
            <person name="Martin F.M."/>
        </authorList>
    </citation>
    <scope>NUCLEOTIDE SEQUENCE</scope>
    <source>
        <strain evidence="2">UH-Tt-Lm1</strain>
    </source>
</reference>
<evidence type="ECO:0000313" key="2">
    <source>
        <dbReference type="EMBL" id="KAF9778680.1"/>
    </source>
</evidence>
<name>A0A9P6L1P4_9AGAM</name>
<dbReference type="Proteomes" id="UP000736335">
    <property type="component" value="Unassembled WGS sequence"/>
</dbReference>
<keyword evidence="3" id="KW-1185">Reference proteome</keyword>
<protein>
    <submittedName>
        <fullName evidence="2">Uncharacterized protein</fullName>
    </submittedName>
</protein>